<dbReference type="Pfam" id="PF13561">
    <property type="entry name" value="adh_short_C2"/>
    <property type="match status" value="1"/>
</dbReference>
<dbReference type="PRINTS" id="PR00081">
    <property type="entry name" value="GDHRDH"/>
</dbReference>
<reference evidence="3 4" key="1">
    <citation type="submission" date="2017-04" db="EMBL/GenBank/DDBJ databases">
        <title>Comparative genome analysis of Subtercola boreus.</title>
        <authorList>
            <person name="Cho Y.-J."/>
            <person name="Cho A."/>
            <person name="Kim O.-S."/>
            <person name="Lee J.-I."/>
        </authorList>
    </citation>
    <scope>NUCLEOTIDE SEQUENCE [LARGE SCALE GENOMIC DNA]</scope>
    <source>
        <strain evidence="3 4">K300</strain>
    </source>
</reference>
<proteinExistence type="inferred from homology"/>
<dbReference type="NCBIfam" id="NF005559">
    <property type="entry name" value="PRK07231.1"/>
    <property type="match status" value="1"/>
</dbReference>
<accession>A0A3E0VFX8</accession>
<dbReference type="InterPro" id="IPR020904">
    <property type="entry name" value="Sc_DH/Rdtase_CS"/>
</dbReference>
<sequence>MWDSSKRASVSRCDDGVGRKQGLMDKTVLITGGAQGMGASHVRAFVDEDARVVFTDLNESAGEKLSEELGGSVRFIRHDVVRETDWLDVVTKTEAAFGPIGVLVNNAGITINQPIEEMSEATYRKLIDVNQVAVFLGMKAVLPSMRKAGGGSIVNISSIAGMVGIPNAIGYNASKFAVRGMTKTAALEFAQYGIRVNSVHPGSIDTPMVNNGNAEEMDALAESIPMKRLGRPGELSQLVLFLASDASSYSTGSEFTADGGVTASI</sequence>
<comment type="similarity">
    <text evidence="1">Belongs to the short-chain dehydrogenases/reductases (SDR) family.</text>
</comment>
<protein>
    <submittedName>
        <fullName evidence="3">3-alpha-hydroxysteroid dehydrogenase</fullName>
    </submittedName>
</protein>
<gene>
    <name evidence="3" type="ORF">B7R54_04370</name>
</gene>
<dbReference type="GO" id="GO:0016491">
    <property type="term" value="F:oxidoreductase activity"/>
    <property type="evidence" value="ECO:0007669"/>
    <property type="project" value="UniProtKB-KW"/>
</dbReference>
<dbReference type="InterPro" id="IPR036291">
    <property type="entry name" value="NAD(P)-bd_dom_sf"/>
</dbReference>
<organism evidence="3 4">
    <name type="scientific">Subtercola boreus</name>
    <dbReference type="NCBI Taxonomy" id="120213"/>
    <lineage>
        <taxon>Bacteria</taxon>
        <taxon>Bacillati</taxon>
        <taxon>Actinomycetota</taxon>
        <taxon>Actinomycetes</taxon>
        <taxon>Micrococcales</taxon>
        <taxon>Microbacteriaceae</taxon>
        <taxon>Subtercola</taxon>
    </lineage>
</organism>
<dbReference type="PANTHER" id="PTHR24321:SF8">
    <property type="entry name" value="ESTRADIOL 17-BETA-DEHYDROGENASE 8-RELATED"/>
    <property type="match status" value="1"/>
</dbReference>
<dbReference type="AlphaFoldDB" id="A0A3E0VFX8"/>
<dbReference type="InterPro" id="IPR002347">
    <property type="entry name" value="SDR_fam"/>
</dbReference>
<evidence type="ECO:0000313" key="4">
    <source>
        <dbReference type="Proteomes" id="UP000256486"/>
    </source>
</evidence>
<dbReference type="Proteomes" id="UP000256486">
    <property type="component" value="Unassembled WGS sequence"/>
</dbReference>
<keyword evidence="2" id="KW-0560">Oxidoreductase</keyword>
<dbReference type="FunFam" id="3.40.50.720:FF:000084">
    <property type="entry name" value="Short-chain dehydrogenase reductase"/>
    <property type="match status" value="1"/>
</dbReference>
<dbReference type="PANTHER" id="PTHR24321">
    <property type="entry name" value="DEHYDROGENASES, SHORT CHAIN"/>
    <property type="match status" value="1"/>
</dbReference>
<dbReference type="PRINTS" id="PR00080">
    <property type="entry name" value="SDRFAMILY"/>
</dbReference>
<evidence type="ECO:0000256" key="1">
    <source>
        <dbReference type="ARBA" id="ARBA00006484"/>
    </source>
</evidence>
<dbReference type="PROSITE" id="PS00061">
    <property type="entry name" value="ADH_SHORT"/>
    <property type="match status" value="1"/>
</dbReference>
<name>A0A3E0VFX8_9MICO</name>
<keyword evidence="4" id="KW-1185">Reference proteome</keyword>
<dbReference type="SUPFAM" id="SSF51735">
    <property type="entry name" value="NAD(P)-binding Rossmann-fold domains"/>
    <property type="match status" value="1"/>
</dbReference>
<evidence type="ECO:0000313" key="3">
    <source>
        <dbReference type="EMBL" id="RFA08545.1"/>
    </source>
</evidence>
<dbReference type="EMBL" id="NBWZ01000001">
    <property type="protein sequence ID" value="RFA08545.1"/>
    <property type="molecule type" value="Genomic_DNA"/>
</dbReference>
<comment type="caution">
    <text evidence="3">The sequence shown here is derived from an EMBL/GenBank/DDBJ whole genome shotgun (WGS) entry which is preliminary data.</text>
</comment>
<dbReference type="Gene3D" id="3.40.50.720">
    <property type="entry name" value="NAD(P)-binding Rossmann-like Domain"/>
    <property type="match status" value="1"/>
</dbReference>
<evidence type="ECO:0000256" key="2">
    <source>
        <dbReference type="ARBA" id="ARBA00023002"/>
    </source>
</evidence>